<dbReference type="GO" id="GO:0016787">
    <property type="term" value="F:hydrolase activity"/>
    <property type="evidence" value="ECO:0007669"/>
    <property type="project" value="UniProtKB-KW"/>
</dbReference>
<feature type="domain" description="Dienelactone hydrolase" evidence="1">
    <location>
        <begin position="97"/>
        <end position="316"/>
    </location>
</feature>
<evidence type="ECO:0000259" key="1">
    <source>
        <dbReference type="Pfam" id="PF01738"/>
    </source>
</evidence>
<dbReference type="InterPro" id="IPR002925">
    <property type="entry name" value="Dienelactn_hydro"/>
</dbReference>
<dbReference type="HOGENOM" id="CLU_054590_0_0_1"/>
<accession>B6QH73</accession>
<proteinExistence type="predicted"/>
<keyword evidence="2" id="KW-0378">Hydrolase</keyword>
<reference evidence="3" key="1">
    <citation type="journal article" date="2015" name="Genome Announc.">
        <title>Genome sequence of the AIDS-associated pathogen Penicillium marneffei (ATCC18224) and its near taxonomic relative Talaromyces stipitatus (ATCC10500).</title>
        <authorList>
            <person name="Nierman W.C."/>
            <person name="Fedorova-Abrams N.D."/>
            <person name="Andrianopoulos A."/>
        </authorList>
    </citation>
    <scope>NUCLEOTIDE SEQUENCE [LARGE SCALE GENOMIC DNA]</scope>
    <source>
        <strain evidence="3">ATCC 18224 / CBS 334.59 / QM 7333</strain>
    </source>
</reference>
<dbReference type="InterPro" id="IPR029058">
    <property type="entry name" value="AB_hydrolase_fold"/>
</dbReference>
<organism evidence="2 3">
    <name type="scientific">Talaromyces marneffei (strain ATCC 18224 / CBS 334.59 / QM 7333)</name>
    <name type="common">Penicillium marneffei</name>
    <dbReference type="NCBI Taxonomy" id="441960"/>
    <lineage>
        <taxon>Eukaryota</taxon>
        <taxon>Fungi</taxon>
        <taxon>Dikarya</taxon>
        <taxon>Ascomycota</taxon>
        <taxon>Pezizomycotina</taxon>
        <taxon>Eurotiomycetes</taxon>
        <taxon>Eurotiomycetidae</taxon>
        <taxon>Eurotiales</taxon>
        <taxon>Trichocomaceae</taxon>
        <taxon>Talaromyces</taxon>
        <taxon>Talaromyces sect. Talaromyces</taxon>
    </lineage>
</organism>
<dbReference type="VEuPathDB" id="FungiDB:PMAA_093350"/>
<keyword evidence="3" id="KW-1185">Reference proteome</keyword>
<dbReference type="PhylomeDB" id="B6QH73"/>
<protein>
    <submittedName>
        <fullName evidence="2">Dienelactone hydrolase family protein</fullName>
    </submittedName>
</protein>
<sequence length="317" mass="34420">MRLFTRGASSSRTATKTATDRLLQKSALSVSQRYQLKNPPPPSSVTTTISTSSVFKRSVHCSSVAMAGVSKACCSIPPVISKGYEAKGEYKTIGGLKTYVTGPADATRAILVIYDIFGFFPQTIQGADILATSDKDHKYRVYIPDFFEGEPADISWYPPTTDEHKQKLGNFFQTKAGPPAHIAKIPGILADANKEASSGSGFSSWGILGYCWGAKVANLTLGKDTAFKAGAQIHPAMLDPEDAKNVSVPIALLASKDEDPAAVKGYEANLKVANLVETYHTQIHGWMAARANLEDPEVKKEYERGYRAVLDFFHQHL</sequence>
<evidence type="ECO:0000313" key="3">
    <source>
        <dbReference type="Proteomes" id="UP000001294"/>
    </source>
</evidence>
<dbReference type="PANTHER" id="PTHR47668:SF1">
    <property type="entry name" value="DIENELACTONE HYDROLASE DOMAIN-CONTAINING PROTEIN-RELATED"/>
    <property type="match status" value="1"/>
</dbReference>
<dbReference type="Gene3D" id="3.40.50.1820">
    <property type="entry name" value="alpha/beta hydrolase"/>
    <property type="match status" value="1"/>
</dbReference>
<evidence type="ECO:0000313" key="2">
    <source>
        <dbReference type="EMBL" id="EEA22718.1"/>
    </source>
</evidence>
<gene>
    <name evidence="2" type="ORF">PMAA_093350</name>
</gene>
<dbReference type="EMBL" id="DS995902">
    <property type="protein sequence ID" value="EEA22718.1"/>
    <property type="molecule type" value="Genomic_DNA"/>
</dbReference>
<dbReference type="AlphaFoldDB" id="B6QH73"/>
<dbReference type="OrthoDB" id="2147163at2759"/>
<name>B6QH73_TALMQ</name>
<dbReference type="Pfam" id="PF01738">
    <property type="entry name" value="DLH"/>
    <property type="match status" value="1"/>
</dbReference>
<dbReference type="SUPFAM" id="SSF53474">
    <property type="entry name" value="alpha/beta-Hydrolases"/>
    <property type="match status" value="1"/>
</dbReference>
<dbReference type="Proteomes" id="UP000001294">
    <property type="component" value="Unassembled WGS sequence"/>
</dbReference>
<dbReference type="PANTHER" id="PTHR47668">
    <property type="entry name" value="DIENELACTONE HYDROLASE FAMILY PROTEIN (AFU_ORTHOLOGUE AFUA_6G01940)"/>
    <property type="match status" value="1"/>
</dbReference>